<dbReference type="GO" id="GO:0004392">
    <property type="term" value="F:heme oxygenase (decyclizing) activity"/>
    <property type="evidence" value="ECO:0007669"/>
    <property type="project" value="InterPro"/>
</dbReference>
<sequence>MTAAPVPVPATVVERLRASTRDWHDALEATPFASAMIAGTLPVERYVGQLAAYRVVLEALEGELPRVPDPSSDAGDPVWSPDLVKLPLIERDLAYFAGLGTVPGPWAAEEADAFAADIRQRAADSDLPALLGYLYVMEGSTLGALFLHSYVTAAYRLSGTDGVAYYTSGDRERWASLTARMNQALTGPEAQDRVVAAARIAYRHTAAITGALSEGLSPPSPSPTPAPTPSR</sequence>
<accession>A0AAU2A4W6</accession>
<dbReference type="Gene3D" id="1.20.910.10">
    <property type="entry name" value="Heme oxygenase-like"/>
    <property type="match status" value="1"/>
</dbReference>
<dbReference type="SUPFAM" id="SSF48613">
    <property type="entry name" value="Heme oxygenase-like"/>
    <property type="match status" value="1"/>
</dbReference>
<gene>
    <name evidence="2" type="ORF">OHA22_30980</name>
</gene>
<dbReference type="InterPro" id="IPR016053">
    <property type="entry name" value="Haem_Oase-like"/>
</dbReference>
<proteinExistence type="predicted"/>
<dbReference type="Pfam" id="PF01126">
    <property type="entry name" value="Heme_oxygenase"/>
    <property type="match status" value="1"/>
</dbReference>
<dbReference type="CDD" id="cd19166">
    <property type="entry name" value="HemeO-bac"/>
    <property type="match status" value="1"/>
</dbReference>
<reference evidence="2" key="1">
    <citation type="submission" date="2022-10" db="EMBL/GenBank/DDBJ databases">
        <title>The complete genomes of actinobacterial strains from the NBC collection.</title>
        <authorList>
            <person name="Joergensen T.S."/>
            <person name="Alvarez Arevalo M."/>
            <person name="Sterndorff E.B."/>
            <person name="Faurdal D."/>
            <person name="Vuksanovic O."/>
            <person name="Mourched A.-S."/>
            <person name="Charusanti P."/>
            <person name="Shaw S."/>
            <person name="Blin K."/>
            <person name="Weber T."/>
        </authorList>
    </citation>
    <scope>NUCLEOTIDE SEQUENCE</scope>
    <source>
        <strain evidence="2">NBC_00093</strain>
    </source>
</reference>
<dbReference type="GO" id="GO:0006788">
    <property type="term" value="P:heme oxidation"/>
    <property type="evidence" value="ECO:0007669"/>
    <property type="project" value="InterPro"/>
</dbReference>
<dbReference type="InterPro" id="IPR016084">
    <property type="entry name" value="Haem_Oase-like_multi-hlx"/>
</dbReference>
<protein>
    <submittedName>
        <fullName evidence="2">Biliverdin-producing heme oxygenase</fullName>
    </submittedName>
</protein>
<evidence type="ECO:0000313" key="2">
    <source>
        <dbReference type="EMBL" id="WTT19638.1"/>
    </source>
</evidence>
<dbReference type="AlphaFoldDB" id="A0AAU2A4W6"/>
<feature type="compositionally biased region" description="Pro residues" evidence="1">
    <location>
        <begin position="218"/>
        <end position="231"/>
    </location>
</feature>
<dbReference type="EMBL" id="CP108222">
    <property type="protein sequence ID" value="WTT19638.1"/>
    <property type="molecule type" value="Genomic_DNA"/>
</dbReference>
<evidence type="ECO:0000256" key="1">
    <source>
        <dbReference type="SAM" id="MobiDB-lite"/>
    </source>
</evidence>
<feature type="region of interest" description="Disordered" evidence="1">
    <location>
        <begin position="212"/>
        <end position="231"/>
    </location>
</feature>
<organism evidence="2">
    <name type="scientific">Streptomyces sp. NBC_00093</name>
    <dbReference type="NCBI Taxonomy" id="2975649"/>
    <lineage>
        <taxon>Bacteria</taxon>
        <taxon>Bacillati</taxon>
        <taxon>Actinomycetota</taxon>
        <taxon>Actinomycetes</taxon>
        <taxon>Kitasatosporales</taxon>
        <taxon>Streptomycetaceae</taxon>
        <taxon>Streptomyces</taxon>
    </lineage>
</organism>
<name>A0AAU2A4W6_9ACTN</name>